<dbReference type="AlphaFoldDB" id="W8RXJ6"/>
<reference evidence="3 4" key="2">
    <citation type="submission" date="2014-03" db="EMBL/GenBank/DDBJ databases">
        <authorList>
            <person name="Baltrus D."/>
            <person name="Dougherty K."/>
        </authorList>
    </citation>
    <scope>NUCLEOTIDE SEQUENCE</scope>
    <source>
        <strain evidence="3 4">28a24</strain>
    </source>
</reference>
<dbReference type="PATRIC" id="fig|316.77.peg.3536"/>
<keyword evidence="1" id="KW-0479">Metal-binding</keyword>
<dbReference type="InterPro" id="IPR006121">
    <property type="entry name" value="HMA_dom"/>
</dbReference>
<dbReference type="InterPro" id="IPR017969">
    <property type="entry name" value="Heavy-metal-associated_CS"/>
</dbReference>
<protein>
    <submittedName>
        <fullName evidence="3">Copper resistance protein CopZ</fullName>
    </submittedName>
</protein>
<sequence>MQTFNVTGMTCAHCERAVTRAIQARDAQARVRVDLQASVVQVEGNLSAAAIREAIEEEGYQVR</sequence>
<feature type="domain" description="HMA" evidence="2">
    <location>
        <begin position="1"/>
        <end position="63"/>
    </location>
</feature>
<proteinExistence type="predicted"/>
<dbReference type="GO" id="GO:0046872">
    <property type="term" value="F:metal ion binding"/>
    <property type="evidence" value="ECO:0007669"/>
    <property type="project" value="UniProtKB-KW"/>
</dbReference>
<dbReference type="Pfam" id="PF00403">
    <property type="entry name" value="HMA"/>
    <property type="match status" value="1"/>
</dbReference>
<name>W8RXJ6_STUST</name>
<dbReference type="OrthoDB" id="9814359at2"/>
<gene>
    <name evidence="3" type="ORF">CH92_17710</name>
</gene>
<dbReference type="Proteomes" id="UP000019522">
    <property type="component" value="Chromosome"/>
</dbReference>
<dbReference type="PROSITE" id="PS50846">
    <property type="entry name" value="HMA_2"/>
    <property type="match status" value="1"/>
</dbReference>
<dbReference type="RefSeq" id="WP_025243033.1">
    <property type="nucleotide sequence ID" value="NZ_CP007441.1"/>
</dbReference>
<reference evidence="4" key="1">
    <citation type="journal article" date="2014" name="Genome Announc.">
        <title>Complete Genome Sequence of the Highly Transformable Pseudomonas stutzeri Strain 28a24.</title>
        <authorList>
            <person name="Smith B.A."/>
            <person name="Dougherty K.M."/>
            <person name="Baltrus D.A."/>
        </authorList>
    </citation>
    <scope>NUCLEOTIDE SEQUENCE [LARGE SCALE GENOMIC DNA]</scope>
    <source>
        <strain evidence="4">28a24</strain>
    </source>
</reference>
<evidence type="ECO:0000256" key="1">
    <source>
        <dbReference type="ARBA" id="ARBA00022723"/>
    </source>
</evidence>
<organism evidence="3 4">
    <name type="scientific">Stutzerimonas stutzeri</name>
    <name type="common">Pseudomonas stutzeri</name>
    <dbReference type="NCBI Taxonomy" id="316"/>
    <lineage>
        <taxon>Bacteria</taxon>
        <taxon>Pseudomonadati</taxon>
        <taxon>Pseudomonadota</taxon>
        <taxon>Gammaproteobacteria</taxon>
        <taxon>Pseudomonadales</taxon>
        <taxon>Pseudomonadaceae</taxon>
        <taxon>Stutzerimonas</taxon>
    </lineage>
</organism>
<evidence type="ECO:0000259" key="2">
    <source>
        <dbReference type="PROSITE" id="PS50846"/>
    </source>
</evidence>
<dbReference type="CDD" id="cd00371">
    <property type="entry name" value="HMA"/>
    <property type="match status" value="1"/>
</dbReference>
<evidence type="ECO:0000313" key="4">
    <source>
        <dbReference type="Proteomes" id="UP000019522"/>
    </source>
</evidence>
<dbReference type="InterPro" id="IPR036163">
    <property type="entry name" value="HMA_dom_sf"/>
</dbReference>
<dbReference type="Gene3D" id="3.30.70.100">
    <property type="match status" value="1"/>
</dbReference>
<dbReference type="KEGG" id="pstt:CH92_17710"/>
<dbReference type="SUPFAM" id="SSF55008">
    <property type="entry name" value="HMA, heavy metal-associated domain"/>
    <property type="match status" value="1"/>
</dbReference>
<accession>W8RXJ6</accession>
<dbReference type="EMBL" id="CP007441">
    <property type="protein sequence ID" value="AHL76826.1"/>
    <property type="molecule type" value="Genomic_DNA"/>
</dbReference>
<evidence type="ECO:0000313" key="3">
    <source>
        <dbReference type="EMBL" id="AHL76826.1"/>
    </source>
</evidence>
<dbReference type="PROSITE" id="PS01047">
    <property type="entry name" value="HMA_1"/>
    <property type="match status" value="1"/>
</dbReference>